<feature type="region of interest" description="Disordered" evidence="1">
    <location>
        <begin position="1"/>
        <end position="21"/>
    </location>
</feature>
<name>A0A8X6MZ14_NEPPI</name>
<protein>
    <submittedName>
        <fullName evidence="2">Uncharacterized protein</fullName>
    </submittedName>
</protein>
<evidence type="ECO:0000313" key="3">
    <source>
        <dbReference type="Proteomes" id="UP000887013"/>
    </source>
</evidence>
<evidence type="ECO:0000313" key="2">
    <source>
        <dbReference type="EMBL" id="GFS85521.1"/>
    </source>
</evidence>
<reference evidence="2" key="1">
    <citation type="submission" date="2020-08" db="EMBL/GenBank/DDBJ databases">
        <title>Multicomponent nature underlies the extraordinary mechanical properties of spider dragline silk.</title>
        <authorList>
            <person name="Kono N."/>
            <person name="Nakamura H."/>
            <person name="Mori M."/>
            <person name="Yoshida Y."/>
            <person name="Ohtoshi R."/>
            <person name="Malay A.D."/>
            <person name="Moran D.A.P."/>
            <person name="Tomita M."/>
            <person name="Numata K."/>
            <person name="Arakawa K."/>
        </authorList>
    </citation>
    <scope>NUCLEOTIDE SEQUENCE</scope>
</reference>
<sequence>MDKDEWSSNTSNTDLNELSEEELRNQLTSCERLLTHANLQIDNLNQEEHKMHMLCERAKRNGCEAIFQNLLMQKSTSVGVKLMFYRFALHLERKIKIIREKLDNYGSRLSHMPDEDN</sequence>
<organism evidence="2 3">
    <name type="scientific">Nephila pilipes</name>
    <name type="common">Giant wood spider</name>
    <name type="synonym">Nephila maculata</name>
    <dbReference type="NCBI Taxonomy" id="299642"/>
    <lineage>
        <taxon>Eukaryota</taxon>
        <taxon>Metazoa</taxon>
        <taxon>Ecdysozoa</taxon>
        <taxon>Arthropoda</taxon>
        <taxon>Chelicerata</taxon>
        <taxon>Arachnida</taxon>
        <taxon>Araneae</taxon>
        <taxon>Araneomorphae</taxon>
        <taxon>Entelegynae</taxon>
        <taxon>Araneoidea</taxon>
        <taxon>Nephilidae</taxon>
        <taxon>Nephila</taxon>
    </lineage>
</organism>
<gene>
    <name evidence="2" type="ORF">NPIL_171791</name>
</gene>
<dbReference type="AlphaFoldDB" id="A0A8X6MZ14"/>
<keyword evidence="3" id="KW-1185">Reference proteome</keyword>
<proteinExistence type="predicted"/>
<dbReference type="EMBL" id="BMAW01003790">
    <property type="protein sequence ID" value="GFS85521.1"/>
    <property type="molecule type" value="Genomic_DNA"/>
</dbReference>
<evidence type="ECO:0000256" key="1">
    <source>
        <dbReference type="SAM" id="MobiDB-lite"/>
    </source>
</evidence>
<dbReference type="Proteomes" id="UP000887013">
    <property type="component" value="Unassembled WGS sequence"/>
</dbReference>
<comment type="caution">
    <text evidence="2">The sequence shown here is derived from an EMBL/GenBank/DDBJ whole genome shotgun (WGS) entry which is preliminary data.</text>
</comment>
<feature type="compositionally biased region" description="Polar residues" evidence="1">
    <location>
        <begin position="7"/>
        <end position="16"/>
    </location>
</feature>
<accession>A0A8X6MZ14</accession>